<evidence type="ECO:0000313" key="2">
    <source>
        <dbReference type="Proteomes" id="UP000017415"/>
    </source>
</evidence>
<feature type="non-terminal residue" evidence="1">
    <location>
        <position position="20"/>
    </location>
</feature>
<dbReference type="HOGENOM" id="CLU_027402_17_13_9"/>
<name>V2VM90_9ENTE</name>
<dbReference type="EMBL" id="AHYS01000003">
    <property type="protein sequence ID" value="ESK62141.1"/>
    <property type="molecule type" value="Genomic_DNA"/>
</dbReference>
<comment type="caution">
    <text evidence="1">The sequence shown here is derived from an EMBL/GenBank/DDBJ whole genome shotgun (WGS) entry which is preliminary data.</text>
</comment>
<dbReference type="Proteomes" id="UP000017415">
    <property type="component" value="Unassembled WGS sequence"/>
</dbReference>
<evidence type="ECO:0000313" key="1">
    <source>
        <dbReference type="EMBL" id="ESK62141.1"/>
    </source>
</evidence>
<accession>V2VM90</accession>
<evidence type="ECO:0008006" key="3">
    <source>
        <dbReference type="Google" id="ProtNLM"/>
    </source>
</evidence>
<sequence>MSKYSFEFKKQVVNAYLNGE</sequence>
<dbReference type="AlphaFoldDB" id="V2VM90"/>
<protein>
    <recommendedName>
        <fullName evidence="3">Transposase</fullName>
    </recommendedName>
</protein>
<gene>
    <name evidence="1" type="ORF">OMO_00390</name>
</gene>
<reference evidence="1 2" key="1">
    <citation type="submission" date="2013-10" db="EMBL/GenBank/DDBJ databases">
        <title>The Genome Sequence of Enterococcus cecorum DSM 20682 (= ATCC 43198) (Illumina assembly).</title>
        <authorList>
            <consortium name="The Broad Institute Genomics Platform"/>
            <consortium name="The Broad Institute Genome Sequencing Center for Infectious Disease"/>
            <person name="Earl A."/>
            <person name="Russ C."/>
            <person name="Gilmore M."/>
            <person name="Surin D."/>
            <person name="Walker B."/>
            <person name="Young S."/>
            <person name="Zeng Q."/>
            <person name="Gargeya S."/>
            <person name="Fitzgerald M."/>
            <person name="Haas B."/>
            <person name="Abouelleil A."/>
            <person name="Allen A.W."/>
            <person name="Alvarado L."/>
            <person name="Arachchi H.M."/>
            <person name="Berlin A.M."/>
            <person name="Chapman S.B."/>
            <person name="Gainer-Dewar J."/>
            <person name="Goldberg J."/>
            <person name="Griggs A."/>
            <person name="Gujja S."/>
            <person name="Hansen M."/>
            <person name="Howarth C."/>
            <person name="Imamovic A."/>
            <person name="Ireland A."/>
            <person name="Larimer J."/>
            <person name="McCowan C."/>
            <person name="Murphy C."/>
            <person name="Pearson M."/>
            <person name="Poon T.W."/>
            <person name="Priest M."/>
            <person name="Roberts A."/>
            <person name="Saif S."/>
            <person name="Shea T."/>
            <person name="Sisk P."/>
            <person name="Sykes S."/>
            <person name="Wortman J."/>
            <person name="Nusbaum C."/>
            <person name="Birren B."/>
        </authorList>
    </citation>
    <scope>NUCLEOTIDE SEQUENCE [LARGE SCALE GENOMIC DNA]</scope>
    <source>
        <strain evidence="1 2">ATCC 43198</strain>
    </source>
</reference>
<proteinExistence type="predicted"/>
<organism evidence="1 2">
    <name type="scientific">Enterococcus cecorum DSM 20682 = ATCC 43198</name>
    <dbReference type="NCBI Taxonomy" id="1121864"/>
    <lineage>
        <taxon>Bacteria</taxon>
        <taxon>Bacillati</taxon>
        <taxon>Bacillota</taxon>
        <taxon>Bacilli</taxon>
        <taxon>Lactobacillales</taxon>
        <taxon>Enterococcaceae</taxon>
        <taxon>Enterococcus</taxon>
    </lineage>
</organism>
<keyword evidence="2" id="KW-1185">Reference proteome</keyword>